<sequence length="160" mass="18090">MNYNETIEYLYACLPMFQRIGAAAYKADIHNTVELMKRLGNPERRFKSVHVAGTNGKGSSAHLIASILREKGLKVGLHTSPHLKDFRERIKVDDIMCSEQFVIDFVEKYRSDIEEIKPSFFEMAVAMAFLYFAEEKVDVAVVEVGMGGRLDSTNVINPLV</sequence>
<dbReference type="SUPFAM" id="SSF53623">
    <property type="entry name" value="MurD-like peptide ligases, catalytic domain"/>
    <property type="match status" value="1"/>
</dbReference>
<dbReference type="InterPro" id="IPR036565">
    <property type="entry name" value="Mur-like_cat_sf"/>
</dbReference>
<dbReference type="EMBL" id="DXGG01000132">
    <property type="protein sequence ID" value="HIW87432.1"/>
    <property type="molecule type" value="Genomic_DNA"/>
</dbReference>
<dbReference type="NCBIfam" id="TIGR01499">
    <property type="entry name" value="folC"/>
    <property type="match status" value="1"/>
</dbReference>
<dbReference type="PROSITE" id="PS01011">
    <property type="entry name" value="FOLYLPOLYGLU_SYNT_1"/>
    <property type="match status" value="1"/>
</dbReference>
<keyword evidence="3" id="KW-0547">Nucleotide-binding</keyword>
<keyword evidence="2" id="KW-0436">Ligase</keyword>
<dbReference type="AlphaFoldDB" id="A0A9D1UGY0"/>
<protein>
    <submittedName>
        <fullName evidence="5">Bifunctional folylpolyglutamate synthase/dihydrofolate synthase</fullName>
    </submittedName>
</protein>
<comment type="similarity">
    <text evidence="1">Belongs to the folylpolyglutamate synthase family.</text>
</comment>
<dbReference type="GO" id="GO:0005737">
    <property type="term" value="C:cytoplasm"/>
    <property type="evidence" value="ECO:0007669"/>
    <property type="project" value="TreeGrafter"/>
</dbReference>
<reference evidence="5" key="1">
    <citation type="journal article" date="2021" name="PeerJ">
        <title>Extensive microbial diversity within the chicken gut microbiome revealed by metagenomics and culture.</title>
        <authorList>
            <person name="Gilroy R."/>
            <person name="Ravi A."/>
            <person name="Getino M."/>
            <person name="Pursley I."/>
            <person name="Horton D.L."/>
            <person name="Alikhan N.F."/>
            <person name="Baker D."/>
            <person name="Gharbi K."/>
            <person name="Hall N."/>
            <person name="Watson M."/>
            <person name="Adriaenssens E.M."/>
            <person name="Foster-Nyarko E."/>
            <person name="Jarju S."/>
            <person name="Secka A."/>
            <person name="Antonio M."/>
            <person name="Oren A."/>
            <person name="Chaudhuri R.R."/>
            <person name="La Ragione R."/>
            <person name="Hildebrand F."/>
            <person name="Pallen M.J."/>
        </authorList>
    </citation>
    <scope>NUCLEOTIDE SEQUENCE</scope>
    <source>
        <strain evidence="5">Gambia16-930</strain>
    </source>
</reference>
<dbReference type="PROSITE" id="PS01012">
    <property type="entry name" value="FOLYLPOLYGLU_SYNT_2"/>
    <property type="match status" value="1"/>
</dbReference>
<comment type="caution">
    <text evidence="5">The sequence shown here is derived from an EMBL/GenBank/DDBJ whole genome shotgun (WGS) entry which is preliminary data.</text>
</comment>
<dbReference type="InterPro" id="IPR001645">
    <property type="entry name" value="Folylpolyglutamate_synth"/>
</dbReference>
<reference evidence="5" key="2">
    <citation type="submission" date="2021-04" db="EMBL/GenBank/DDBJ databases">
        <authorList>
            <person name="Gilroy R."/>
        </authorList>
    </citation>
    <scope>NUCLEOTIDE SEQUENCE</scope>
    <source>
        <strain evidence="5">Gambia16-930</strain>
    </source>
</reference>
<keyword evidence="4" id="KW-0067">ATP-binding</keyword>
<evidence type="ECO:0000313" key="6">
    <source>
        <dbReference type="Proteomes" id="UP000824267"/>
    </source>
</evidence>
<evidence type="ECO:0000256" key="4">
    <source>
        <dbReference type="ARBA" id="ARBA00022840"/>
    </source>
</evidence>
<evidence type="ECO:0000313" key="5">
    <source>
        <dbReference type="EMBL" id="HIW87432.1"/>
    </source>
</evidence>
<dbReference type="GO" id="GO:0005524">
    <property type="term" value="F:ATP binding"/>
    <property type="evidence" value="ECO:0007669"/>
    <property type="project" value="UniProtKB-KW"/>
</dbReference>
<dbReference type="InterPro" id="IPR018109">
    <property type="entry name" value="Folylpolyglutamate_synth_CS"/>
</dbReference>
<dbReference type="PANTHER" id="PTHR11136:SF0">
    <property type="entry name" value="DIHYDROFOLATE SYNTHETASE-RELATED"/>
    <property type="match status" value="1"/>
</dbReference>
<dbReference type="GO" id="GO:0004326">
    <property type="term" value="F:tetrahydrofolylpolyglutamate synthase activity"/>
    <property type="evidence" value="ECO:0007669"/>
    <property type="project" value="InterPro"/>
</dbReference>
<dbReference type="PANTHER" id="PTHR11136">
    <property type="entry name" value="FOLYLPOLYGLUTAMATE SYNTHASE-RELATED"/>
    <property type="match status" value="1"/>
</dbReference>
<dbReference type="GO" id="GO:0008841">
    <property type="term" value="F:dihydrofolate synthase activity"/>
    <property type="evidence" value="ECO:0007669"/>
    <property type="project" value="TreeGrafter"/>
</dbReference>
<gene>
    <name evidence="5" type="ORF">IAC47_04065</name>
</gene>
<dbReference type="Proteomes" id="UP000824267">
    <property type="component" value="Unassembled WGS sequence"/>
</dbReference>
<evidence type="ECO:0000256" key="3">
    <source>
        <dbReference type="ARBA" id="ARBA00022741"/>
    </source>
</evidence>
<name>A0A9D1UGY0_9BACT</name>
<evidence type="ECO:0000256" key="1">
    <source>
        <dbReference type="ARBA" id="ARBA00008276"/>
    </source>
</evidence>
<evidence type="ECO:0000256" key="2">
    <source>
        <dbReference type="ARBA" id="ARBA00022598"/>
    </source>
</evidence>
<proteinExistence type="inferred from homology"/>
<accession>A0A9D1UGY0</accession>
<organism evidence="5 6">
    <name type="scientific">Candidatus Onthomorpha intestinigallinarum</name>
    <dbReference type="NCBI Taxonomy" id="2840880"/>
    <lineage>
        <taxon>Bacteria</taxon>
        <taxon>Pseudomonadati</taxon>
        <taxon>Bacteroidota</taxon>
        <taxon>Bacteroidia</taxon>
        <taxon>Bacteroidales</taxon>
        <taxon>Candidatus Onthomorpha</taxon>
    </lineage>
</organism>
<feature type="non-terminal residue" evidence="5">
    <location>
        <position position="160"/>
    </location>
</feature>
<dbReference type="Gene3D" id="3.40.1190.10">
    <property type="entry name" value="Mur-like, catalytic domain"/>
    <property type="match status" value="1"/>
</dbReference>